<dbReference type="GO" id="GO:0008732">
    <property type="term" value="F:L-allo-threonine aldolase activity"/>
    <property type="evidence" value="ECO:0007669"/>
    <property type="project" value="TreeGrafter"/>
</dbReference>
<evidence type="ECO:0000256" key="5">
    <source>
        <dbReference type="PIRSR" id="PIRSR017617-1"/>
    </source>
</evidence>
<dbReference type="SUPFAM" id="SSF53383">
    <property type="entry name" value="PLP-dependent transferases"/>
    <property type="match status" value="1"/>
</dbReference>
<dbReference type="InterPro" id="IPR015422">
    <property type="entry name" value="PyrdxlP-dep_Trfase_small"/>
</dbReference>
<dbReference type="GO" id="GO:0006545">
    <property type="term" value="P:glycine biosynthetic process"/>
    <property type="evidence" value="ECO:0007669"/>
    <property type="project" value="TreeGrafter"/>
</dbReference>
<accession>A0A2Z3NAX9</accession>
<reference evidence="8" key="1">
    <citation type="submission" date="2018-02" db="EMBL/GenBank/DDBJ databases">
        <title>The complete genome of bacterial strain SGAirxxxx.</title>
        <authorList>
            <person name="Schuster S.C."/>
        </authorList>
    </citation>
    <scope>NUCLEOTIDE SEQUENCE [LARGE SCALE GENOMIC DNA]</scope>
    <source>
        <strain evidence="8">SGAir0734</strain>
    </source>
</reference>
<organism evidence="7 8">
    <name type="scientific">Geobacillus thermoleovorans</name>
    <name type="common">Bacillus thermoleovorans</name>
    <dbReference type="NCBI Taxonomy" id="33941"/>
    <lineage>
        <taxon>Bacteria</taxon>
        <taxon>Bacillati</taxon>
        <taxon>Bacillota</taxon>
        <taxon>Bacilli</taxon>
        <taxon>Bacillales</taxon>
        <taxon>Anoxybacillaceae</taxon>
        <taxon>Geobacillus</taxon>
        <taxon>Geobacillus thermoleovorans group</taxon>
    </lineage>
</organism>
<proteinExistence type="inferred from homology"/>
<dbReference type="AlphaFoldDB" id="A0A2Z3NAX9"/>
<comment type="similarity">
    <text evidence="2">Belongs to the threonine aldolase family.</text>
</comment>
<dbReference type="RefSeq" id="WP_014196543.1">
    <property type="nucleotide sequence ID" value="NZ_CP017071.1"/>
</dbReference>
<evidence type="ECO:0000256" key="2">
    <source>
        <dbReference type="ARBA" id="ARBA00006966"/>
    </source>
</evidence>
<evidence type="ECO:0000256" key="4">
    <source>
        <dbReference type="ARBA" id="ARBA00023239"/>
    </source>
</evidence>
<dbReference type="Pfam" id="PF01212">
    <property type="entry name" value="Beta_elim_lyase"/>
    <property type="match status" value="1"/>
</dbReference>
<feature type="modified residue" description="N6-(pyridoxal phosphate)lysine" evidence="5">
    <location>
        <position position="201"/>
    </location>
</feature>
<evidence type="ECO:0000313" key="7">
    <source>
        <dbReference type="EMBL" id="AWO75114.1"/>
    </source>
</evidence>
<dbReference type="Proteomes" id="UP000246996">
    <property type="component" value="Chromosome"/>
</dbReference>
<dbReference type="InterPro" id="IPR023603">
    <property type="entry name" value="Low_specificity_L-TA-like"/>
</dbReference>
<dbReference type="PANTHER" id="PTHR48097">
    <property type="entry name" value="L-THREONINE ALDOLASE-RELATED"/>
    <property type="match status" value="1"/>
</dbReference>
<dbReference type="InterPro" id="IPR015424">
    <property type="entry name" value="PyrdxlP-dep_Trfase"/>
</dbReference>
<dbReference type="GO" id="GO:0006567">
    <property type="term" value="P:L-threonine catabolic process"/>
    <property type="evidence" value="ECO:0007669"/>
    <property type="project" value="TreeGrafter"/>
</dbReference>
<dbReference type="Gene3D" id="3.40.640.10">
    <property type="entry name" value="Type I PLP-dependent aspartate aminotransferase-like (Major domain)"/>
    <property type="match status" value="1"/>
</dbReference>
<dbReference type="NCBIfam" id="NF041359">
    <property type="entry name" value="GntG_guanitoxin"/>
    <property type="match status" value="1"/>
</dbReference>
<evidence type="ECO:0000259" key="6">
    <source>
        <dbReference type="Pfam" id="PF01212"/>
    </source>
</evidence>
<dbReference type="InterPro" id="IPR001597">
    <property type="entry name" value="ArAA_b-elim_lyase/Thr_aldolase"/>
</dbReference>
<evidence type="ECO:0000256" key="1">
    <source>
        <dbReference type="ARBA" id="ARBA00001933"/>
    </source>
</evidence>
<gene>
    <name evidence="7" type="ORF">C1N76_11810</name>
</gene>
<dbReference type="InterPro" id="IPR015421">
    <property type="entry name" value="PyrdxlP-dep_Trfase_major"/>
</dbReference>
<protein>
    <submittedName>
        <fullName evidence="7">Threonine aldolase</fullName>
    </submittedName>
</protein>
<dbReference type="EMBL" id="CP027303">
    <property type="protein sequence ID" value="AWO75114.1"/>
    <property type="molecule type" value="Genomic_DNA"/>
</dbReference>
<dbReference type="PIRSF" id="PIRSF017617">
    <property type="entry name" value="Thr_aldolase"/>
    <property type="match status" value="1"/>
</dbReference>
<sequence>MIDLRSDTLTLPTEEMRNVIANALVGDDCYGEDSSVIELEEYCKQLFHVEDALFVPTGTMANQLAIKSQVTEGNEVITETNYHINFYESASIAMLSRVVLHTCRTADGILRVEHVEELIHSKPRGPFYAHPQLVSIENTINYYQGKIFPLKVIEQLYGFTREKNISLHMDGARLFNAHVATNIPLRDYAKFVDSLSVCFAKGLGAPFGSMLMGRKEVISKARIYRKQFGAGFHQIGMYAAAALHALKHHISHLRTDHLLTKKLAMMLSKIDGLYVDPHAVETNMIFFHVNNFHISSFEFVDRCKKKGLLLFPWLPDEVRIVVSRNVNEKDIDEAANIIEAVCKELTRGVMYVS</sequence>
<dbReference type="GO" id="GO:0005829">
    <property type="term" value="C:cytosol"/>
    <property type="evidence" value="ECO:0007669"/>
    <property type="project" value="TreeGrafter"/>
</dbReference>
<keyword evidence="3" id="KW-0663">Pyridoxal phosphate</keyword>
<evidence type="ECO:0000256" key="3">
    <source>
        <dbReference type="ARBA" id="ARBA00022898"/>
    </source>
</evidence>
<dbReference type="FunFam" id="3.40.640.10:FF:000030">
    <property type="entry name" value="Low-specificity L-threonine aldolase"/>
    <property type="match status" value="1"/>
</dbReference>
<feature type="domain" description="Aromatic amino acid beta-eliminating lyase/threonine aldolase" evidence="6">
    <location>
        <begin position="3"/>
        <end position="288"/>
    </location>
</feature>
<dbReference type="Gene3D" id="3.90.1150.10">
    <property type="entry name" value="Aspartate Aminotransferase, domain 1"/>
    <property type="match status" value="1"/>
</dbReference>
<name>A0A2Z3NAX9_GEOTH</name>
<dbReference type="PANTHER" id="PTHR48097:SF9">
    <property type="entry name" value="L-THREONINE ALDOLASE"/>
    <property type="match status" value="1"/>
</dbReference>
<evidence type="ECO:0000313" key="8">
    <source>
        <dbReference type="Proteomes" id="UP000246996"/>
    </source>
</evidence>
<keyword evidence="4" id="KW-0456">Lyase</keyword>
<comment type="cofactor">
    <cofactor evidence="1">
        <name>pyridoxal 5'-phosphate</name>
        <dbReference type="ChEBI" id="CHEBI:597326"/>
    </cofactor>
</comment>